<dbReference type="EMBL" id="JBHSKD010000027">
    <property type="protein sequence ID" value="MFC5179342.1"/>
    <property type="molecule type" value="Genomic_DNA"/>
</dbReference>
<dbReference type="Pfam" id="PF01814">
    <property type="entry name" value="Hemerythrin"/>
    <property type="match status" value="1"/>
</dbReference>
<evidence type="ECO:0000259" key="2">
    <source>
        <dbReference type="Pfam" id="PF10006"/>
    </source>
</evidence>
<feature type="domain" description="Hemerythrin-like" evidence="1">
    <location>
        <begin position="16"/>
        <end position="142"/>
    </location>
</feature>
<comment type="caution">
    <text evidence="3">The sequence shown here is derived from an EMBL/GenBank/DDBJ whole genome shotgun (WGS) entry which is preliminary data.</text>
</comment>
<proteinExistence type="predicted"/>
<gene>
    <name evidence="3" type="ORF">ACFPGP_21855</name>
</gene>
<reference evidence="4" key="1">
    <citation type="journal article" date="2019" name="Int. J. Syst. Evol. Microbiol.">
        <title>The Global Catalogue of Microorganisms (GCM) 10K type strain sequencing project: providing services to taxonomists for standard genome sequencing and annotation.</title>
        <authorList>
            <consortium name="The Broad Institute Genomics Platform"/>
            <consortium name="The Broad Institute Genome Sequencing Center for Infectious Disease"/>
            <person name="Wu L."/>
            <person name="Ma J."/>
        </authorList>
    </citation>
    <scope>NUCLEOTIDE SEQUENCE [LARGE SCALE GENOMIC DNA]</scope>
    <source>
        <strain evidence="4">DFY41</strain>
    </source>
</reference>
<dbReference type="InterPro" id="IPR012312">
    <property type="entry name" value="Hemerythrin-like"/>
</dbReference>
<feature type="domain" description="DUF2249" evidence="2">
    <location>
        <begin position="205"/>
        <end position="270"/>
    </location>
</feature>
<sequence>MTDVVIAPNEADARAAEAVEQHHAQMSGTLSAQVEALVSAVARGDAAGSEQARGLLLTWCRDELVPHALAEEDAMYPPARATLDGRLLVDGMLAEHRVITGLVEQLSDDATRGARAVAVAAALRAVFEVHLAKENDLVLPLLLSTPGVSVADLLGGMHELLGGHDREAHADDADAAATAAAAEGTGCGSGHACSCGEQDAEGYPELDARGIPHAIRHATIIGALDTVRPGSGLVLLAPHDPVPLLAQVGERWPDRFRVDYLERGPQVWRLVLVRGEV</sequence>
<dbReference type="Gene3D" id="1.20.120.520">
    <property type="entry name" value="nmb1532 protein domain like"/>
    <property type="match status" value="1"/>
</dbReference>
<evidence type="ECO:0000313" key="3">
    <source>
        <dbReference type="EMBL" id="MFC5179342.1"/>
    </source>
</evidence>
<dbReference type="RefSeq" id="WP_378593395.1">
    <property type="nucleotide sequence ID" value="NZ_JBHSKD010000027.1"/>
</dbReference>
<dbReference type="Pfam" id="PF10006">
    <property type="entry name" value="DUF2249"/>
    <property type="match status" value="1"/>
</dbReference>
<evidence type="ECO:0000313" key="4">
    <source>
        <dbReference type="Proteomes" id="UP001596087"/>
    </source>
</evidence>
<protein>
    <submittedName>
        <fullName evidence="3">DUF2249 domain-containing protein</fullName>
    </submittedName>
</protein>
<organism evidence="3 4">
    <name type="scientific">Nocardioides taihuensis</name>
    <dbReference type="NCBI Taxonomy" id="1835606"/>
    <lineage>
        <taxon>Bacteria</taxon>
        <taxon>Bacillati</taxon>
        <taxon>Actinomycetota</taxon>
        <taxon>Actinomycetes</taxon>
        <taxon>Propionibacteriales</taxon>
        <taxon>Nocardioidaceae</taxon>
        <taxon>Nocardioides</taxon>
    </lineage>
</organism>
<evidence type="ECO:0000259" key="1">
    <source>
        <dbReference type="Pfam" id="PF01814"/>
    </source>
</evidence>
<name>A0ABW0BR51_9ACTN</name>
<accession>A0ABW0BR51</accession>
<keyword evidence="4" id="KW-1185">Reference proteome</keyword>
<dbReference type="Proteomes" id="UP001596087">
    <property type="component" value="Unassembled WGS sequence"/>
</dbReference>
<dbReference type="InterPro" id="IPR018720">
    <property type="entry name" value="DUF2249"/>
</dbReference>